<accession>A0AAV4NH89</accession>
<dbReference type="AlphaFoldDB" id="A0AAV4NH89"/>
<protein>
    <submittedName>
        <fullName evidence="1">Uncharacterized protein</fullName>
    </submittedName>
</protein>
<sequence>MWVMSYWSIRFNNIPTIEHQNHQNVGYVLLKASDSTIYQNYQKWAMSYWNTQFNNIPKILEHQIQQYKKITKRWAMSTEHAIQQYTKMWAMSYWSIRLNNIPKLTKRWAMSYWSTQFNNIPKYQKNVLLSIRFNNIPKLPKGGLCLTGARNSTIYQNHQNVGYVLLSIRFNNIPKLPKGGFLYYWNTRSNNILKSIKAELCNIRSRIQQYTDIIKMWTMH</sequence>
<name>A0AAV4NH89_CAEEX</name>
<keyword evidence="2" id="KW-1185">Reference proteome</keyword>
<evidence type="ECO:0000313" key="2">
    <source>
        <dbReference type="Proteomes" id="UP001054945"/>
    </source>
</evidence>
<dbReference type="EMBL" id="BPLR01003405">
    <property type="protein sequence ID" value="GIX84159.1"/>
    <property type="molecule type" value="Genomic_DNA"/>
</dbReference>
<proteinExistence type="predicted"/>
<reference evidence="1 2" key="1">
    <citation type="submission" date="2021-06" db="EMBL/GenBank/DDBJ databases">
        <title>Caerostris extrusa draft genome.</title>
        <authorList>
            <person name="Kono N."/>
            <person name="Arakawa K."/>
        </authorList>
    </citation>
    <scope>NUCLEOTIDE SEQUENCE [LARGE SCALE GENOMIC DNA]</scope>
</reference>
<evidence type="ECO:0000313" key="1">
    <source>
        <dbReference type="EMBL" id="GIX84159.1"/>
    </source>
</evidence>
<comment type="caution">
    <text evidence="1">The sequence shown here is derived from an EMBL/GenBank/DDBJ whole genome shotgun (WGS) entry which is preliminary data.</text>
</comment>
<organism evidence="1 2">
    <name type="scientific">Caerostris extrusa</name>
    <name type="common">Bark spider</name>
    <name type="synonym">Caerostris bankana</name>
    <dbReference type="NCBI Taxonomy" id="172846"/>
    <lineage>
        <taxon>Eukaryota</taxon>
        <taxon>Metazoa</taxon>
        <taxon>Ecdysozoa</taxon>
        <taxon>Arthropoda</taxon>
        <taxon>Chelicerata</taxon>
        <taxon>Arachnida</taxon>
        <taxon>Araneae</taxon>
        <taxon>Araneomorphae</taxon>
        <taxon>Entelegynae</taxon>
        <taxon>Araneoidea</taxon>
        <taxon>Araneidae</taxon>
        <taxon>Caerostris</taxon>
    </lineage>
</organism>
<gene>
    <name evidence="1" type="ORF">CEXT_367091</name>
</gene>
<dbReference type="Proteomes" id="UP001054945">
    <property type="component" value="Unassembled WGS sequence"/>
</dbReference>